<dbReference type="EMBL" id="CM047905">
    <property type="protein sequence ID" value="KAJ0088070.1"/>
    <property type="molecule type" value="Genomic_DNA"/>
</dbReference>
<sequence>MRKGKPSNPEGEVKTLLQAIGEFTDHLHIPLGTLLNCVPRSAWDKYKRLDRATLLRKVVVDLT</sequence>
<dbReference type="Proteomes" id="UP001164250">
    <property type="component" value="Chromosome 9"/>
</dbReference>
<organism evidence="1 2">
    <name type="scientific">Pistacia atlantica</name>
    <dbReference type="NCBI Taxonomy" id="434234"/>
    <lineage>
        <taxon>Eukaryota</taxon>
        <taxon>Viridiplantae</taxon>
        <taxon>Streptophyta</taxon>
        <taxon>Embryophyta</taxon>
        <taxon>Tracheophyta</taxon>
        <taxon>Spermatophyta</taxon>
        <taxon>Magnoliopsida</taxon>
        <taxon>eudicotyledons</taxon>
        <taxon>Gunneridae</taxon>
        <taxon>Pentapetalae</taxon>
        <taxon>rosids</taxon>
        <taxon>malvids</taxon>
        <taxon>Sapindales</taxon>
        <taxon>Anacardiaceae</taxon>
        <taxon>Pistacia</taxon>
    </lineage>
</organism>
<evidence type="ECO:0000313" key="2">
    <source>
        <dbReference type="Proteomes" id="UP001164250"/>
    </source>
</evidence>
<name>A0ACC1AMY1_9ROSI</name>
<keyword evidence="2" id="KW-1185">Reference proteome</keyword>
<accession>A0ACC1AMY1</accession>
<protein>
    <submittedName>
        <fullName evidence="1">Uncharacterized protein</fullName>
    </submittedName>
</protein>
<reference evidence="2" key="1">
    <citation type="journal article" date="2023" name="G3 (Bethesda)">
        <title>Genome assembly and association tests identify interacting loci associated with vigor, precocity, and sex in interspecific pistachio rootstocks.</title>
        <authorList>
            <person name="Palmer W."/>
            <person name="Jacygrad E."/>
            <person name="Sagayaradj S."/>
            <person name="Cavanaugh K."/>
            <person name="Han R."/>
            <person name="Bertier L."/>
            <person name="Beede B."/>
            <person name="Kafkas S."/>
            <person name="Golino D."/>
            <person name="Preece J."/>
            <person name="Michelmore R."/>
        </authorList>
    </citation>
    <scope>NUCLEOTIDE SEQUENCE [LARGE SCALE GENOMIC DNA]</scope>
</reference>
<gene>
    <name evidence="1" type="ORF">Patl1_32348</name>
</gene>
<comment type="caution">
    <text evidence="1">The sequence shown here is derived from an EMBL/GenBank/DDBJ whole genome shotgun (WGS) entry which is preliminary data.</text>
</comment>
<evidence type="ECO:0000313" key="1">
    <source>
        <dbReference type="EMBL" id="KAJ0088070.1"/>
    </source>
</evidence>
<proteinExistence type="predicted"/>